<evidence type="ECO:0000256" key="6">
    <source>
        <dbReference type="ARBA" id="ARBA00022763"/>
    </source>
</evidence>
<comment type="caution">
    <text evidence="14">The sequence shown here is derived from an EMBL/GenBank/DDBJ whole genome shotgun (WGS) entry which is preliminary data.</text>
</comment>
<feature type="active site" evidence="12">
    <location>
        <position position="13"/>
    </location>
</feature>
<evidence type="ECO:0000256" key="13">
    <source>
        <dbReference type="NCBIfam" id="TIGR00228"/>
    </source>
</evidence>
<evidence type="ECO:0000256" key="12">
    <source>
        <dbReference type="HAMAP-Rule" id="MF_00034"/>
    </source>
</evidence>
<keyword evidence="10 12" id="KW-0233">DNA recombination</keyword>
<dbReference type="CDD" id="cd16962">
    <property type="entry name" value="RuvC"/>
    <property type="match status" value="1"/>
</dbReference>
<comment type="cofactor">
    <cofactor evidence="12">
        <name>Mg(2+)</name>
        <dbReference type="ChEBI" id="CHEBI:18420"/>
    </cofactor>
    <text evidence="12">Binds 2 Mg(2+) ion per subunit.</text>
</comment>
<accession>A0ABP5NCQ2</accession>
<evidence type="ECO:0000313" key="14">
    <source>
        <dbReference type="EMBL" id="GAA2197398.1"/>
    </source>
</evidence>
<evidence type="ECO:0000256" key="5">
    <source>
        <dbReference type="ARBA" id="ARBA00022759"/>
    </source>
</evidence>
<evidence type="ECO:0000256" key="9">
    <source>
        <dbReference type="ARBA" id="ARBA00023125"/>
    </source>
</evidence>
<dbReference type="NCBIfam" id="TIGR00228">
    <property type="entry name" value="ruvC"/>
    <property type="match status" value="1"/>
</dbReference>
<comment type="function">
    <text evidence="12">The RuvA-RuvB-RuvC complex processes Holliday junction (HJ) DNA during genetic recombination and DNA repair. Endonuclease that resolves HJ intermediates. Cleaves cruciform DNA by making single-stranded nicks across the HJ at symmetrical positions within the homologous arms, yielding a 5'-phosphate and a 3'-hydroxyl group; requires a central core of homology in the junction. The consensus cleavage sequence is 5'-(A/T)TT(C/G)-3'. Cleavage occurs on the 3'-side of the TT dinucleotide at the point of strand exchange. HJ branch migration catalyzed by RuvA-RuvB allows RuvC to scan DNA until it finds its consensus sequence, where it cleaves and resolves the cruciform DNA.</text>
</comment>
<feature type="active site" evidence="12">
    <location>
        <position position="147"/>
    </location>
</feature>
<comment type="catalytic activity">
    <reaction evidence="12">
        <text>Endonucleolytic cleavage at a junction such as a reciprocal single-stranded crossover between two homologous DNA duplexes (Holliday junction).</text>
        <dbReference type="EC" id="3.1.21.10"/>
    </reaction>
</comment>
<sequence>MRPGSALRVLGVDPGLTRCGIGVVDVERDRRATLVGVTVVGTTAHEPLDARLLAIAEAVEAWLDRFEPEVVAVERVFSQMNVSTVMGVAQASGIVIAAAAKRGIPVALHTPSEVKAAVTGSGRADKAAVTRMVMKILRLETAPRPADAADALALALAHAWRGSAPGSPSAAGRTTAMTATALTPAQRLWQEAEAKARRGG</sequence>
<dbReference type="InterPro" id="IPR036397">
    <property type="entry name" value="RNaseH_sf"/>
</dbReference>
<dbReference type="EMBL" id="BAAAQW010000003">
    <property type="protein sequence ID" value="GAA2197398.1"/>
    <property type="molecule type" value="Genomic_DNA"/>
</dbReference>
<feature type="binding site" evidence="12">
    <location>
        <position position="13"/>
    </location>
    <ligand>
        <name>Mg(2+)</name>
        <dbReference type="ChEBI" id="CHEBI:18420"/>
        <label>1</label>
    </ligand>
</feature>
<keyword evidence="3 12" id="KW-0540">Nuclease</keyword>
<keyword evidence="2 12" id="KW-0963">Cytoplasm</keyword>
<feature type="binding site" evidence="12">
    <location>
        <position position="74"/>
    </location>
    <ligand>
        <name>Mg(2+)</name>
        <dbReference type="ChEBI" id="CHEBI:18420"/>
        <label>2</label>
    </ligand>
</feature>
<dbReference type="SUPFAM" id="SSF53098">
    <property type="entry name" value="Ribonuclease H-like"/>
    <property type="match status" value="1"/>
</dbReference>
<evidence type="ECO:0000256" key="4">
    <source>
        <dbReference type="ARBA" id="ARBA00022723"/>
    </source>
</evidence>
<keyword evidence="15" id="KW-1185">Reference proteome</keyword>
<feature type="active site" evidence="12">
    <location>
        <position position="74"/>
    </location>
</feature>
<dbReference type="PANTHER" id="PTHR30194">
    <property type="entry name" value="CROSSOVER JUNCTION ENDODEOXYRIBONUCLEASE RUVC"/>
    <property type="match status" value="1"/>
</dbReference>
<organism evidence="14 15">
    <name type="scientific">Sinomonas flava</name>
    <dbReference type="NCBI Taxonomy" id="496857"/>
    <lineage>
        <taxon>Bacteria</taxon>
        <taxon>Bacillati</taxon>
        <taxon>Actinomycetota</taxon>
        <taxon>Actinomycetes</taxon>
        <taxon>Micrococcales</taxon>
        <taxon>Micrococcaceae</taxon>
        <taxon>Sinomonas</taxon>
    </lineage>
</organism>
<comment type="similarity">
    <text evidence="1 12">Belongs to the RuvC family.</text>
</comment>
<evidence type="ECO:0000256" key="10">
    <source>
        <dbReference type="ARBA" id="ARBA00023172"/>
    </source>
</evidence>
<feature type="binding site" evidence="12">
    <location>
        <position position="147"/>
    </location>
    <ligand>
        <name>Mg(2+)</name>
        <dbReference type="ChEBI" id="CHEBI:18420"/>
        <label>1</label>
    </ligand>
</feature>
<dbReference type="PROSITE" id="PS01321">
    <property type="entry name" value="RUVC"/>
    <property type="match status" value="1"/>
</dbReference>
<keyword evidence="4 12" id="KW-0479">Metal-binding</keyword>
<keyword evidence="9 12" id="KW-0238">DNA-binding</keyword>
<gene>
    <name evidence="12 14" type="primary">ruvC</name>
    <name evidence="14" type="ORF">GCM10009849_06140</name>
</gene>
<dbReference type="Gene3D" id="3.30.420.10">
    <property type="entry name" value="Ribonuclease H-like superfamily/Ribonuclease H"/>
    <property type="match status" value="1"/>
</dbReference>
<dbReference type="Pfam" id="PF02075">
    <property type="entry name" value="RuvC"/>
    <property type="match status" value="1"/>
</dbReference>
<name>A0ABP5NCQ2_9MICC</name>
<evidence type="ECO:0000256" key="2">
    <source>
        <dbReference type="ARBA" id="ARBA00022490"/>
    </source>
</evidence>
<comment type="subcellular location">
    <subcellularLocation>
        <location evidence="12">Cytoplasm</location>
    </subcellularLocation>
</comment>
<evidence type="ECO:0000256" key="3">
    <source>
        <dbReference type="ARBA" id="ARBA00022722"/>
    </source>
</evidence>
<keyword evidence="7 12" id="KW-0378">Hydrolase</keyword>
<protein>
    <recommendedName>
        <fullName evidence="12 13">Crossover junction endodeoxyribonuclease RuvC</fullName>
        <ecNumber evidence="12 13">3.1.21.10</ecNumber>
    </recommendedName>
    <alternativeName>
        <fullName evidence="12">Holliday junction nuclease RuvC</fullName>
    </alternativeName>
    <alternativeName>
        <fullName evidence="12">Holliday junction resolvase RuvC</fullName>
    </alternativeName>
</protein>
<evidence type="ECO:0000256" key="1">
    <source>
        <dbReference type="ARBA" id="ARBA00009518"/>
    </source>
</evidence>
<keyword evidence="5 12" id="KW-0255">Endonuclease</keyword>
<comment type="subunit">
    <text evidence="12">Homodimer which binds Holliday junction (HJ) DNA. The HJ becomes 2-fold symmetrical on binding to RuvC with unstacked arms; it has a different conformation from HJ DNA in complex with RuvA. In the full resolvosome a probable DNA-RuvA(4)-RuvB(12)-RuvC(2) complex forms which resolves the HJ.</text>
</comment>
<evidence type="ECO:0000256" key="7">
    <source>
        <dbReference type="ARBA" id="ARBA00022801"/>
    </source>
</evidence>
<evidence type="ECO:0000313" key="15">
    <source>
        <dbReference type="Proteomes" id="UP001500432"/>
    </source>
</evidence>
<dbReference type="PRINTS" id="PR00696">
    <property type="entry name" value="RSOLVASERUVC"/>
</dbReference>
<dbReference type="InterPro" id="IPR002176">
    <property type="entry name" value="X-over_junc_endoDNase_RuvC"/>
</dbReference>
<dbReference type="RefSeq" id="WP_344298241.1">
    <property type="nucleotide sequence ID" value="NZ_BAAAQW010000003.1"/>
</dbReference>
<keyword evidence="6 12" id="KW-0227">DNA damage</keyword>
<reference evidence="15" key="1">
    <citation type="journal article" date="2019" name="Int. J. Syst. Evol. Microbiol.">
        <title>The Global Catalogue of Microorganisms (GCM) 10K type strain sequencing project: providing services to taxonomists for standard genome sequencing and annotation.</title>
        <authorList>
            <consortium name="The Broad Institute Genomics Platform"/>
            <consortium name="The Broad Institute Genome Sequencing Center for Infectious Disease"/>
            <person name="Wu L."/>
            <person name="Ma J."/>
        </authorList>
    </citation>
    <scope>NUCLEOTIDE SEQUENCE [LARGE SCALE GENOMIC DNA]</scope>
    <source>
        <strain evidence="15">JCM 16034</strain>
    </source>
</reference>
<dbReference type="EC" id="3.1.21.10" evidence="12 13"/>
<keyword evidence="11 12" id="KW-0234">DNA repair</keyword>
<keyword evidence="8 12" id="KW-0460">Magnesium</keyword>
<dbReference type="HAMAP" id="MF_00034">
    <property type="entry name" value="RuvC"/>
    <property type="match status" value="1"/>
</dbReference>
<dbReference type="Proteomes" id="UP001500432">
    <property type="component" value="Unassembled WGS sequence"/>
</dbReference>
<dbReference type="InterPro" id="IPR020563">
    <property type="entry name" value="X-over_junc_endoDNase_Mg_BS"/>
</dbReference>
<evidence type="ECO:0000256" key="11">
    <source>
        <dbReference type="ARBA" id="ARBA00023204"/>
    </source>
</evidence>
<dbReference type="PANTHER" id="PTHR30194:SF3">
    <property type="entry name" value="CROSSOVER JUNCTION ENDODEOXYRIBONUCLEASE RUVC"/>
    <property type="match status" value="1"/>
</dbReference>
<evidence type="ECO:0000256" key="8">
    <source>
        <dbReference type="ARBA" id="ARBA00022842"/>
    </source>
</evidence>
<dbReference type="InterPro" id="IPR012337">
    <property type="entry name" value="RNaseH-like_sf"/>
</dbReference>
<proteinExistence type="inferred from homology"/>